<dbReference type="CDD" id="cd14014">
    <property type="entry name" value="STKc_PknB_like"/>
    <property type="match status" value="1"/>
</dbReference>
<dbReference type="Gene3D" id="1.10.510.10">
    <property type="entry name" value="Transferase(Phosphotransferase) domain 1"/>
    <property type="match status" value="1"/>
</dbReference>
<feature type="repeat" description="WD" evidence="3">
    <location>
        <begin position="686"/>
        <end position="727"/>
    </location>
</feature>
<reference evidence="8" key="1">
    <citation type="journal article" date="2024" name="Nature">
        <title>Anoxygenic phototroph of the Chloroflexota uses a type I reaction centre.</title>
        <authorList>
            <person name="Tsuji J.M."/>
            <person name="Shaw N.A."/>
            <person name="Nagashima S."/>
            <person name="Venkiteswaran J.J."/>
            <person name="Schiff S.L."/>
            <person name="Watanabe T."/>
            <person name="Fukui M."/>
            <person name="Hanada S."/>
            <person name="Tank M."/>
            <person name="Neufeld J.D."/>
        </authorList>
    </citation>
    <scope>NUCLEOTIDE SEQUENCE</scope>
    <source>
        <strain evidence="8">L227-S17</strain>
    </source>
</reference>
<feature type="repeat" description="WD" evidence="3">
    <location>
        <begin position="518"/>
        <end position="560"/>
    </location>
</feature>
<feature type="repeat" description="WD" evidence="3">
    <location>
        <begin position="728"/>
        <end position="763"/>
    </location>
</feature>
<feature type="compositionally biased region" description="Pro residues" evidence="5">
    <location>
        <begin position="336"/>
        <end position="346"/>
    </location>
</feature>
<evidence type="ECO:0000256" key="2">
    <source>
        <dbReference type="ARBA" id="ARBA00022737"/>
    </source>
</evidence>
<dbReference type="InterPro" id="IPR036322">
    <property type="entry name" value="WD40_repeat_dom_sf"/>
</dbReference>
<keyword evidence="8" id="KW-0808">Transferase</keyword>
<dbReference type="InterPro" id="IPR011009">
    <property type="entry name" value="Kinase-like_dom_sf"/>
</dbReference>
<keyword evidence="6" id="KW-0472">Membrane</keyword>
<dbReference type="Pfam" id="PF00069">
    <property type="entry name" value="Pkinase"/>
    <property type="match status" value="1"/>
</dbReference>
<keyword evidence="2" id="KW-0677">Repeat</keyword>
<keyword evidence="4" id="KW-0547">Nucleotide-binding</keyword>
<feature type="domain" description="Protein kinase" evidence="7">
    <location>
        <begin position="20"/>
        <end position="295"/>
    </location>
</feature>
<evidence type="ECO:0000313" key="8">
    <source>
        <dbReference type="EMBL" id="WJW70100.1"/>
    </source>
</evidence>
<dbReference type="PROSITE" id="PS50011">
    <property type="entry name" value="PROTEIN_KINASE_DOM"/>
    <property type="match status" value="1"/>
</dbReference>
<evidence type="ECO:0000256" key="5">
    <source>
        <dbReference type="SAM" id="MobiDB-lite"/>
    </source>
</evidence>
<evidence type="ECO:0000256" key="3">
    <source>
        <dbReference type="PROSITE-ProRule" id="PRU00221"/>
    </source>
</evidence>
<organism evidence="8 9">
    <name type="scientific">Candidatus Chlorohelix allophototropha</name>
    <dbReference type="NCBI Taxonomy" id="3003348"/>
    <lineage>
        <taxon>Bacteria</taxon>
        <taxon>Bacillati</taxon>
        <taxon>Chloroflexota</taxon>
        <taxon>Chloroflexia</taxon>
        <taxon>Candidatus Chloroheliales</taxon>
        <taxon>Candidatus Chloroheliaceae</taxon>
        <taxon>Candidatus Chlorohelix</taxon>
    </lineage>
</organism>
<feature type="transmembrane region" description="Helical" evidence="6">
    <location>
        <begin position="374"/>
        <end position="394"/>
    </location>
</feature>
<dbReference type="RefSeq" id="WP_341471981.1">
    <property type="nucleotide sequence ID" value="NZ_CP128401.1"/>
</dbReference>
<dbReference type="PANTHER" id="PTHR19879:SF9">
    <property type="entry name" value="TRANSCRIPTION INITIATION FACTOR TFIID SUBUNIT 5"/>
    <property type="match status" value="1"/>
</dbReference>
<feature type="repeat" description="WD" evidence="3">
    <location>
        <begin position="560"/>
        <end position="601"/>
    </location>
</feature>
<geneLocation type="plasmid" evidence="8 9">
    <name>unnamed1</name>
</geneLocation>
<accession>A0ABY9BA80</accession>
<dbReference type="InterPro" id="IPR015943">
    <property type="entry name" value="WD40/YVTN_repeat-like_dom_sf"/>
</dbReference>
<dbReference type="PROSITE" id="PS00678">
    <property type="entry name" value="WD_REPEATS_1"/>
    <property type="match status" value="1"/>
</dbReference>
<dbReference type="Gene3D" id="2.130.10.10">
    <property type="entry name" value="YVTN repeat-like/Quinoprotein amine dehydrogenase"/>
    <property type="match status" value="4"/>
</dbReference>
<keyword evidence="4" id="KW-0067">ATP-binding</keyword>
<dbReference type="InterPro" id="IPR020472">
    <property type="entry name" value="WD40_PAC1"/>
</dbReference>
<gene>
    <name evidence="8" type="ORF">OZ401_004906</name>
</gene>
<evidence type="ECO:0000256" key="1">
    <source>
        <dbReference type="ARBA" id="ARBA00022574"/>
    </source>
</evidence>
<protein>
    <submittedName>
        <fullName evidence="8">Serine/threonine protein kinase</fullName>
    </submittedName>
</protein>
<keyword evidence="6" id="KW-1133">Transmembrane helix</keyword>
<feature type="region of interest" description="Disordered" evidence="5">
    <location>
        <begin position="308"/>
        <end position="367"/>
    </location>
</feature>
<keyword evidence="9" id="KW-1185">Reference proteome</keyword>
<keyword evidence="8" id="KW-0614">Plasmid</keyword>
<dbReference type="SUPFAM" id="SSF56112">
    <property type="entry name" value="Protein kinase-like (PK-like)"/>
    <property type="match status" value="1"/>
</dbReference>
<keyword evidence="1 3" id="KW-0853">WD repeat</keyword>
<evidence type="ECO:0000313" key="9">
    <source>
        <dbReference type="Proteomes" id="UP001431572"/>
    </source>
</evidence>
<feature type="repeat" description="WD" evidence="3">
    <location>
        <begin position="602"/>
        <end position="643"/>
    </location>
</feature>
<sequence>MNETVYAVIELEAGYQVDKYILEERLGSGGFGEVWLARHQNRNMEGKKYAVKFLSIPDLSVKNRFEREIKILAQLDSNPHIIKATDCGEIIGTIQEIDKATEKVIGEWKKQIIPFLVMEYAVKGDLSKLVGKIAPAEIAGYLAQIADGLDFAHKHGYIHRDLKPGNLLRDSQNVIKIADFGIAHAEGSTSTRTGRGLGTATHMAPEQFEDAKRVGNTVDIYSLGVVAFQLLTGSLPFLGANYVQLANAHLQKSVPLLSKYRMGLPSGLQAVIEKAMAKEASTRYQTARAFAAAFERALVPEKPAPVVPPTEAYSADARRGYPPPNPVKPPQYEYPNPSPPVYPPVNPRIEAEKPRPYQPPQAEKTRPPRRRIKLGWLAGIGLLVVAVIVALLTLNASGGSATPTPTTEATTVVTTTTAPTKADTTAAATATPIAAATTVAIATTAPTKAATTAPATTVATATPLPPSASFKLLNTLSGHSHWVESVAYSPDGKTLASGSLDNSIKLWDAVTGKELRTLSGHTSAVESVAYSPDGKTLASSGSNDYSIKLWDAVTGKELRTLSDHDYVRSVAYSPDGKTLASGSGANSIKLWDIATGKELRTLSGHSYAVESVAYSPDGKTLASGSGDNSIKLWDTATGKELRTLNGHSNSVYSVAFSPDGKTLASGSGDNSIKLWDSATGKELRILSGHSKAVYSLAFSPDGKTLASGSGDNSIKLWDSAMGKELRTLSGHSQLVKSIAFSPDGKSLASGSWDKTIKLWGVGS</sequence>
<dbReference type="PROSITE" id="PS00107">
    <property type="entry name" value="PROTEIN_KINASE_ATP"/>
    <property type="match status" value="1"/>
</dbReference>
<dbReference type="CDD" id="cd00200">
    <property type="entry name" value="WD40"/>
    <property type="match status" value="1"/>
</dbReference>
<evidence type="ECO:0000256" key="4">
    <source>
        <dbReference type="PROSITE-ProRule" id="PRU10141"/>
    </source>
</evidence>
<dbReference type="GO" id="GO:0004674">
    <property type="term" value="F:protein serine/threonine kinase activity"/>
    <property type="evidence" value="ECO:0007669"/>
    <property type="project" value="UniProtKB-KW"/>
</dbReference>
<dbReference type="InterPro" id="IPR000719">
    <property type="entry name" value="Prot_kinase_dom"/>
</dbReference>
<dbReference type="Proteomes" id="UP001431572">
    <property type="component" value="Plasmid unnamed1"/>
</dbReference>
<dbReference type="PROSITE" id="PS50294">
    <property type="entry name" value="WD_REPEATS_REGION"/>
    <property type="match status" value="7"/>
</dbReference>
<dbReference type="PRINTS" id="PR00320">
    <property type="entry name" value="GPROTEINBRPT"/>
</dbReference>
<evidence type="ECO:0000259" key="7">
    <source>
        <dbReference type="PROSITE" id="PS50011"/>
    </source>
</evidence>
<feature type="repeat" description="WD" evidence="3">
    <location>
        <begin position="476"/>
        <end position="517"/>
    </location>
</feature>
<keyword evidence="6" id="KW-0812">Transmembrane</keyword>
<dbReference type="Pfam" id="PF00400">
    <property type="entry name" value="WD40"/>
    <property type="match status" value="7"/>
</dbReference>
<dbReference type="InterPro" id="IPR017441">
    <property type="entry name" value="Protein_kinase_ATP_BS"/>
</dbReference>
<feature type="repeat" description="WD" evidence="3">
    <location>
        <begin position="644"/>
        <end position="685"/>
    </location>
</feature>
<keyword evidence="8" id="KW-0723">Serine/threonine-protein kinase</keyword>
<keyword evidence="8" id="KW-0418">Kinase</keyword>
<dbReference type="PROSITE" id="PS50082">
    <property type="entry name" value="WD_REPEATS_2"/>
    <property type="match status" value="7"/>
</dbReference>
<evidence type="ECO:0000256" key="6">
    <source>
        <dbReference type="SAM" id="Phobius"/>
    </source>
</evidence>
<dbReference type="SUPFAM" id="SSF50978">
    <property type="entry name" value="WD40 repeat-like"/>
    <property type="match status" value="1"/>
</dbReference>
<name>A0ABY9BA80_9CHLR</name>
<dbReference type="InterPro" id="IPR019775">
    <property type="entry name" value="WD40_repeat_CS"/>
</dbReference>
<dbReference type="SMART" id="SM00320">
    <property type="entry name" value="WD40"/>
    <property type="match status" value="7"/>
</dbReference>
<dbReference type="InterPro" id="IPR001680">
    <property type="entry name" value="WD40_rpt"/>
</dbReference>
<proteinExistence type="predicted"/>
<dbReference type="EMBL" id="CP128401">
    <property type="protein sequence ID" value="WJW70100.1"/>
    <property type="molecule type" value="Genomic_DNA"/>
</dbReference>
<dbReference type="PANTHER" id="PTHR19879">
    <property type="entry name" value="TRANSCRIPTION INITIATION FACTOR TFIID"/>
    <property type="match status" value="1"/>
</dbReference>
<dbReference type="SMART" id="SM00220">
    <property type="entry name" value="S_TKc"/>
    <property type="match status" value="1"/>
</dbReference>
<feature type="binding site" evidence="4">
    <location>
        <position position="52"/>
    </location>
    <ligand>
        <name>ATP</name>
        <dbReference type="ChEBI" id="CHEBI:30616"/>
    </ligand>
</feature>